<gene>
    <name evidence="1" type="ORF">GAK35_01108</name>
</gene>
<comment type="caution">
    <text evidence="1">The sequence shown here is derived from an EMBL/GenBank/DDBJ whole genome shotgun (WGS) entry which is preliminary data.</text>
</comment>
<sequence>MDIVPSEAVWVLEIQLRHPMYPVGAFYEDILIGLPGE</sequence>
<protein>
    <submittedName>
        <fullName evidence="1">Uncharacterized protein</fullName>
    </submittedName>
</protein>
<name>A0A7V8FYK4_9BURK</name>
<organism evidence="1 2">
    <name type="scientific">Herbaspirillum frisingense</name>
    <dbReference type="NCBI Taxonomy" id="92645"/>
    <lineage>
        <taxon>Bacteria</taxon>
        <taxon>Pseudomonadati</taxon>
        <taxon>Pseudomonadota</taxon>
        <taxon>Betaproteobacteria</taxon>
        <taxon>Burkholderiales</taxon>
        <taxon>Oxalobacteraceae</taxon>
        <taxon>Herbaspirillum</taxon>
    </lineage>
</organism>
<accession>A0A7V8FYK4</accession>
<evidence type="ECO:0000313" key="2">
    <source>
        <dbReference type="Proteomes" id="UP000462435"/>
    </source>
</evidence>
<dbReference type="EMBL" id="WNDX01000023">
    <property type="protein sequence ID" value="KAF1046131.1"/>
    <property type="molecule type" value="Genomic_DNA"/>
</dbReference>
<proteinExistence type="predicted"/>
<dbReference type="Proteomes" id="UP000462435">
    <property type="component" value="Unassembled WGS sequence"/>
</dbReference>
<dbReference type="AlphaFoldDB" id="A0A7V8FYK4"/>
<reference evidence="2" key="1">
    <citation type="journal article" date="2020" name="MBio">
        <title>Horizontal gene transfer to a defensive symbiont with a reduced genome amongst a multipartite beetle microbiome.</title>
        <authorList>
            <person name="Waterworth S.C."/>
            <person name="Florez L.V."/>
            <person name="Rees E.R."/>
            <person name="Hertweck C."/>
            <person name="Kaltenpoth M."/>
            <person name="Kwan J.C."/>
        </authorList>
    </citation>
    <scope>NUCLEOTIDE SEQUENCE [LARGE SCALE GENOMIC DNA]</scope>
</reference>
<evidence type="ECO:0000313" key="1">
    <source>
        <dbReference type="EMBL" id="KAF1046131.1"/>
    </source>
</evidence>